<reference evidence="1 2" key="1">
    <citation type="journal article" date="2020" name="Cell">
        <title>Large-Scale Comparative Analyses of Tick Genomes Elucidate Their Genetic Diversity and Vector Capacities.</title>
        <authorList>
            <consortium name="Tick Genome and Microbiome Consortium (TIGMIC)"/>
            <person name="Jia N."/>
            <person name="Wang J."/>
            <person name="Shi W."/>
            <person name="Du L."/>
            <person name="Sun Y."/>
            <person name="Zhan W."/>
            <person name="Jiang J.F."/>
            <person name="Wang Q."/>
            <person name="Zhang B."/>
            <person name="Ji P."/>
            <person name="Bell-Sakyi L."/>
            <person name="Cui X.M."/>
            <person name="Yuan T.T."/>
            <person name="Jiang B.G."/>
            <person name="Yang W.F."/>
            <person name="Lam T.T."/>
            <person name="Chang Q.C."/>
            <person name="Ding S.J."/>
            <person name="Wang X.J."/>
            <person name="Zhu J.G."/>
            <person name="Ruan X.D."/>
            <person name="Zhao L."/>
            <person name="Wei J.T."/>
            <person name="Ye R.Z."/>
            <person name="Que T.C."/>
            <person name="Du C.H."/>
            <person name="Zhou Y.H."/>
            <person name="Cheng J.X."/>
            <person name="Dai P.F."/>
            <person name="Guo W.B."/>
            <person name="Han X.H."/>
            <person name="Huang E.J."/>
            <person name="Li L.F."/>
            <person name="Wei W."/>
            <person name="Gao Y.C."/>
            <person name="Liu J.Z."/>
            <person name="Shao H.Z."/>
            <person name="Wang X."/>
            <person name="Wang C.C."/>
            <person name="Yang T.C."/>
            <person name="Huo Q.B."/>
            <person name="Li W."/>
            <person name="Chen H.Y."/>
            <person name="Chen S.E."/>
            <person name="Zhou L.G."/>
            <person name="Ni X.B."/>
            <person name="Tian J.H."/>
            <person name="Sheng Y."/>
            <person name="Liu T."/>
            <person name="Pan Y.S."/>
            <person name="Xia L.Y."/>
            <person name="Li J."/>
            <person name="Zhao F."/>
            <person name="Cao W.C."/>
        </authorList>
    </citation>
    <scope>NUCLEOTIDE SEQUENCE [LARGE SCALE GENOMIC DNA]</scope>
    <source>
        <strain evidence="1">Iper-2018</strain>
    </source>
</reference>
<protein>
    <submittedName>
        <fullName evidence="1">Uncharacterized protein</fullName>
    </submittedName>
</protein>
<gene>
    <name evidence="1" type="ORF">HPB47_003721</name>
</gene>
<dbReference type="EMBL" id="JABSTQ010010551">
    <property type="protein sequence ID" value="KAG0420023.1"/>
    <property type="molecule type" value="Genomic_DNA"/>
</dbReference>
<accession>A0AC60PIT0</accession>
<evidence type="ECO:0000313" key="2">
    <source>
        <dbReference type="Proteomes" id="UP000805193"/>
    </source>
</evidence>
<dbReference type="Proteomes" id="UP000805193">
    <property type="component" value="Unassembled WGS sequence"/>
</dbReference>
<comment type="caution">
    <text evidence="1">The sequence shown here is derived from an EMBL/GenBank/DDBJ whole genome shotgun (WGS) entry which is preliminary data.</text>
</comment>
<keyword evidence="2" id="KW-1185">Reference proteome</keyword>
<organism evidence="1 2">
    <name type="scientific">Ixodes persulcatus</name>
    <name type="common">Taiga tick</name>
    <dbReference type="NCBI Taxonomy" id="34615"/>
    <lineage>
        <taxon>Eukaryota</taxon>
        <taxon>Metazoa</taxon>
        <taxon>Ecdysozoa</taxon>
        <taxon>Arthropoda</taxon>
        <taxon>Chelicerata</taxon>
        <taxon>Arachnida</taxon>
        <taxon>Acari</taxon>
        <taxon>Parasitiformes</taxon>
        <taxon>Ixodida</taxon>
        <taxon>Ixodoidea</taxon>
        <taxon>Ixodidae</taxon>
        <taxon>Ixodinae</taxon>
        <taxon>Ixodes</taxon>
    </lineage>
</organism>
<evidence type="ECO:0000313" key="1">
    <source>
        <dbReference type="EMBL" id="KAG0420023.1"/>
    </source>
</evidence>
<sequence>MVQARQNVVEASGIVPRSLGAAMLPWISLTIGVRVKHVIARRGQADGRATRLVRPSFVLSTAESAKIAAAERHSNLPRRRRWRLTPTPESVAVVGVRHHVRLSALMPSFLVFRADV</sequence>
<proteinExistence type="predicted"/>
<name>A0AC60PIT0_IXOPE</name>